<name>A0ABT5LLX2_9GAMM</name>
<dbReference type="SMART" id="SM00823">
    <property type="entry name" value="PKS_PP"/>
    <property type="match status" value="3"/>
</dbReference>
<dbReference type="InterPro" id="IPR000873">
    <property type="entry name" value="AMP-dep_synth/lig_dom"/>
</dbReference>
<dbReference type="Proteomes" id="UP001220225">
    <property type="component" value="Unassembled WGS sequence"/>
</dbReference>
<dbReference type="InterPro" id="IPR020845">
    <property type="entry name" value="AMP-binding_CS"/>
</dbReference>
<dbReference type="Pfam" id="PF00668">
    <property type="entry name" value="Condensation"/>
    <property type="match status" value="5"/>
</dbReference>
<dbReference type="Gene3D" id="3.30.300.30">
    <property type="match status" value="3"/>
</dbReference>
<dbReference type="PROSITE" id="PS50075">
    <property type="entry name" value="CARRIER"/>
    <property type="match status" value="3"/>
</dbReference>
<dbReference type="Pfam" id="PF00550">
    <property type="entry name" value="PP-binding"/>
    <property type="match status" value="3"/>
</dbReference>
<gene>
    <name evidence="6" type="ORF">PSI14_00630</name>
</gene>
<organism evidence="6 7">
    <name type="scientific">Xenorhabdus anantnagensis</name>
    <dbReference type="NCBI Taxonomy" id="3025875"/>
    <lineage>
        <taxon>Bacteria</taxon>
        <taxon>Pseudomonadati</taxon>
        <taxon>Pseudomonadota</taxon>
        <taxon>Gammaproteobacteria</taxon>
        <taxon>Enterobacterales</taxon>
        <taxon>Morganellaceae</taxon>
        <taxon>Xenorhabdus</taxon>
    </lineage>
</organism>
<dbReference type="PANTHER" id="PTHR45527:SF1">
    <property type="entry name" value="FATTY ACID SYNTHASE"/>
    <property type="match status" value="1"/>
</dbReference>
<dbReference type="CDD" id="cd19531">
    <property type="entry name" value="LCL_NRPS-like"/>
    <property type="match status" value="1"/>
</dbReference>
<evidence type="ECO:0000313" key="6">
    <source>
        <dbReference type="EMBL" id="MDC9595412.1"/>
    </source>
</evidence>
<dbReference type="PANTHER" id="PTHR45527">
    <property type="entry name" value="NONRIBOSOMAL PEPTIDE SYNTHETASE"/>
    <property type="match status" value="1"/>
</dbReference>
<dbReference type="NCBIfam" id="TIGR01733">
    <property type="entry name" value="AA-adenyl-dom"/>
    <property type="match status" value="3"/>
</dbReference>
<dbReference type="Gene3D" id="3.30.559.10">
    <property type="entry name" value="Chloramphenicol acetyltransferase-like domain"/>
    <property type="match status" value="5"/>
</dbReference>
<keyword evidence="3" id="KW-0597">Phosphoprotein</keyword>
<dbReference type="RefSeq" id="WP_273573912.1">
    <property type="nucleotide sequence ID" value="NZ_JAQRFN010000001.1"/>
</dbReference>
<dbReference type="Gene3D" id="1.10.1200.10">
    <property type="entry name" value="ACP-like"/>
    <property type="match status" value="3"/>
</dbReference>
<reference evidence="6 7" key="1">
    <citation type="submission" date="2023-02" db="EMBL/GenBank/DDBJ databases">
        <title>Entomopathogenic bacteria.</title>
        <authorList>
            <person name="Machado R.A."/>
        </authorList>
    </citation>
    <scope>NUCLEOTIDE SEQUENCE [LARGE SCALE GENOMIC DNA]</scope>
    <source>
        <strain evidence="6 7">XENO-2</strain>
    </source>
</reference>
<dbReference type="NCBIfam" id="NF003417">
    <property type="entry name" value="PRK04813.1"/>
    <property type="match status" value="3"/>
</dbReference>
<dbReference type="InterPro" id="IPR036736">
    <property type="entry name" value="ACP-like_sf"/>
</dbReference>
<dbReference type="InterPro" id="IPR006162">
    <property type="entry name" value="Ppantetheine_attach_site"/>
</dbReference>
<dbReference type="SUPFAM" id="SSF52777">
    <property type="entry name" value="CoA-dependent acyltransferases"/>
    <property type="match status" value="10"/>
</dbReference>
<feature type="domain" description="Carrier" evidence="5">
    <location>
        <begin position="2502"/>
        <end position="2577"/>
    </location>
</feature>
<dbReference type="InterPro" id="IPR023213">
    <property type="entry name" value="CAT-like_dom_sf"/>
</dbReference>
<dbReference type="InterPro" id="IPR020806">
    <property type="entry name" value="PKS_PP-bd"/>
</dbReference>
<keyword evidence="4" id="KW-0677">Repeat</keyword>
<feature type="domain" description="Carrier" evidence="5">
    <location>
        <begin position="3564"/>
        <end position="3638"/>
    </location>
</feature>
<dbReference type="NCBIfam" id="TIGR01720">
    <property type="entry name" value="NRPS-para261"/>
    <property type="match status" value="1"/>
</dbReference>
<evidence type="ECO:0000256" key="3">
    <source>
        <dbReference type="ARBA" id="ARBA00022553"/>
    </source>
</evidence>
<dbReference type="InterPro" id="IPR001242">
    <property type="entry name" value="Condensation_dom"/>
</dbReference>
<dbReference type="SUPFAM" id="SSF47336">
    <property type="entry name" value="ACP-like"/>
    <property type="match status" value="3"/>
</dbReference>
<accession>A0ABT5LLX2</accession>
<dbReference type="Pfam" id="PF00501">
    <property type="entry name" value="AMP-binding"/>
    <property type="match status" value="3"/>
</dbReference>
<dbReference type="EMBL" id="JAQRFN010000001">
    <property type="protein sequence ID" value="MDC9595412.1"/>
    <property type="molecule type" value="Genomic_DNA"/>
</dbReference>
<dbReference type="PROSITE" id="PS00455">
    <property type="entry name" value="AMP_BINDING"/>
    <property type="match status" value="3"/>
</dbReference>
<evidence type="ECO:0000256" key="2">
    <source>
        <dbReference type="ARBA" id="ARBA00022450"/>
    </source>
</evidence>
<dbReference type="InterPro" id="IPR045851">
    <property type="entry name" value="AMP-bd_C_sf"/>
</dbReference>
<dbReference type="InterPro" id="IPR010060">
    <property type="entry name" value="NRPS_synth"/>
</dbReference>
<comment type="cofactor">
    <cofactor evidence="1">
        <name>pantetheine 4'-phosphate</name>
        <dbReference type="ChEBI" id="CHEBI:47942"/>
    </cofactor>
</comment>
<dbReference type="InterPro" id="IPR009081">
    <property type="entry name" value="PP-bd_ACP"/>
</dbReference>
<keyword evidence="2" id="KW-0596">Phosphopantetheine</keyword>
<dbReference type="CDD" id="cd05930">
    <property type="entry name" value="A_NRPS"/>
    <property type="match status" value="3"/>
</dbReference>
<dbReference type="Gene3D" id="2.30.38.10">
    <property type="entry name" value="Luciferase, Domain 3"/>
    <property type="match status" value="1"/>
</dbReference>
<dbReference type="SUPFAM" id="SSF56801">
    <property type="entry name" value="Acetyl-CoA synthetase-like"/>
    <property type="match status" value="3"/>
</dbReference>
<dbReference type="Gene3D" id="3.30.559.30">
    <property type="entry name" value="Nonribosomal peptide synthetase, condensation domain"/>
    <property type="match status" value="5"/>
</dbReference>
<dbReference type="Gene3D" id="3.40.50.980">
    <property type="match status" value="2"/>
</dbReference>
<proteinExistence type="predicted"/>
<dbReference type="PROSITE" id="PS00012">
    <property type="entry name" value="PHOSPHOPANTETHEINE"/>
    <property type="match status" value="3"/>
</dbReference>
<dbReference type="InterPro" id="IPR042099">
    <property type="entry name" value="ANL_N_sf"/>
</dbReference>
<dbReference type="Gene3D" id="3.40.50.12780">
    <property type="entry name" value="N-terminal domain of ligase-like"/>
    <property type="match status" value="2"/>
</dbReference>
<keyword evidence="7" id="KW-1185">Reference proteome</keyword>
<evidence type="ECO:0000256" key="4">
    <source>
        <dbReference type="ARBA" id="ARBA00022737"/>
    </source>
</evidence>
<evidence type="ECO:0000313" key="7">
    <source>
        <dbReference type="Proteomes" id="UP001220225"/>
    </source>
</evidence>
<dbReference type="Pfam" id="PF13193">
    <property type="entry name" value="AMP-binding_C"/>
    <property type="match status" value="3"/>
</dbReference>
<dbReference type="InterPro" id="IPR010071">
    <property type="entry name" value="AA_adenyl_dom"/>
</dbReference>
<dbReference type="InterPro" id="IPR025110">
    <property type="entry name" value="AMP-bd_C"/>
</dbReference>
<sequence>MNSNLYNLHPSQEDVFNEQSLYGNIQQHNLGWYTLMEGEVDIVILQQAWRLLHQHVDILRLHISVNSDNEAIQYIQNQSIPESVIFHDFATQSDPEKKAKLWMQQQIDQPINFPNETLYQASLLRITSEKYYLFTKFHHIIIDGVGLFRFHEYIHKLYACLKNGTSTVWLSEIPQYLDTIEKSKDYLNSAHYEKDKNYWHSFLTKNNIHQLTPYYQNNGSGNDTWILPFSMKAALRVFCEKNKTNILSVFSGLVMIMMSELTGQQELTFNTITHGRKTKLEKYVVGMQANLYPVHCHISNSVSVIEQIKLIELALKENFHHGQFPYSHLIRMANNQGIALPNIFILYERLSESASEINQAQHYFIEGIFDIDPILFRLKDFGYDQELMITINYLQAYFSEQEIKKTLERLSNLLTALLDSPSLLVSELPILLEQERHTLLHSWNQNDAPYPQNQILQQQFETQAAATPDNVALIFEEKTLTYRQLNEQANQLAVVIRERCQQQCNAPMQADTPIALYLDRSLEMVVSILAVLKAGGAYVPISPEYPPERVQFILEDTGSPCVLTQQRHLTALEKCTYTLSSQPTLIAADDRTVTQNQSVENLVPVNTSTDLAYIIYTSGTTGQPKGVELTHRNVINHLSWMQSQYPLSASDKVLQQIPYTFDASVWELIAANWFGASIVIASPDIHKQPEILYQLIQKTGVTVVQFVPSMLGAFCQIVRDSGQQLPDTIRYVLCGGEALTMSHVNAFRAINSHSSTLINLYGPTETTNDITHFDVVDEFNGSVPIGKAHHNTRLYVINNYGKPSPIGAPGELYIGGASLARGYWNRPELTAERFVENPFATDEDKAKGYTRLYKTGDQVRWLPDGNLEYLGRNDFQVKIRGYRIELGEIETALSSHPQVKQAVVIDREHAGHKALAAYLVTDEALTNDILMEHLSTRLPEYMIPASFTRIDVIPLTINGKLDRHALPTPVWEDQDRYVAPRTELETQLCALWQDVLGLERIGIEDNFFRIGGDSIIGIRLVSKLRQIGFSLQVKSIFEAPTVSRLAQLLTQASSSVTVVAEQGLLSGEFGLLPIQQDFFNQNLPCPHHWNQAFMFQIPGNIKHADIAQALIKLTERHDMLRAHFVSTEQGYRQCYPTEIPSWLPILLHCDISELDDTERHQQLTQWQSSFDYCAGPLWQTAHLTGYADGSARLFFAFHHLIIDVVSWQIIVEDMRLLLHMHLPLQGTTLPAKTSSYRQWVTAVQSYAVQQQDEVPYWQNVMTGEETYPAMGEITPCQLSFSAELTDTLLREANLGYHTEINDLLLSALTLALQTTFSRPVNPIILEGHGRETIDSTLDVSETVGWFTTVYPVRLAMQADIAKTIIHTKEMLRAVPNRGIGYGALHQAGYLTGDLPPISFNYLGQLRLGQLRLGQLGDEAGQSSHQDWALTYDDCGLLIASENGSPLLLDINGAVQAGRLQFSVLSRLTSAQTQMFITAFEQALNDVIVAGQKQALLGGVKTPSDYEFKTVSIERLNRLQQSYQVENLYPATSLQQGFIYHHLIQPQDDAYRVQMLLDYHTRLDLAAYQQAWSLASLRFPILRTAFDWEGEILQVVTAGASISSADVKLEDISQLPEETRDNAIAAIQQHDRNLPFDLSQSNLTRLTFIRQHERLVTVLITQHHCISDGWSGPILLQTVHEYYNELVKGRVPQIVVEQAYLATLQYHLDHQAESEAYWTERKTRFQGTNDLSALLSHHVDLTQIKSVEKPAEQMLTVQGDAYEQLKNTCRAQGVTLNVVLQFAWHKLLHSYTGDEQTIVGTTVSGRDVPVEGIESSVGLYINTLPLTVRWDKTNSIIGVLQDIQQDIAALNSHSAVSLASLQSGGERLFHSLLVFENYPVPVVNENREGVENTLTFRRAIEKVDYPVSLMAYEQDHSLIIKLNYGEDWLTDKQVQRLLCQLERILHAVACNPHQPHASIMFLSEEERQTLLHSWNQTDAPYPQDKTLQQLFEAQVERTPDNVALVFEGETLTYRQLNQRANQLAGVIRECCQQHNDAPMQADTPIALYLDRRLDMVISMLAVLKAGGAYVPISPEYPAERVQFILADTAAPCIVTQQRHFAALAEYTQALLAEQPARIQPTLIAADNQTTTAGQPVKNPSPISKPTDLAYIIYTSGTTGRPKGVMIEHKNAAHLMAAQAELFDVAKRKKALMFAAYVFDASVSELFLSLLHGLTVYICSETERNAPAVAALIQREGIEIATLPPAMLKLLMGTELPSLQLLVTAGESPSLDFLEYFSQHSDVLNAYGPTEVTVCATGKRYQHGDIATNIGRAINNARLYVLDDYGNLSPIGTPGELYIGGAGLARGYLNRPELTAERFVANPFASAEDKAKGYTRLYKTGDLVRWQPDGTLEYLGRNDFQVKIRGYRIEPGEIESVLTSHPQVKQAVVIDREHNGNKVLVAYLVADGALSDETLIKHLSVHLPEYMLPVSFTRIESVPLTLNGKLDRRALPEPIRENQSNYVAPRNVLETQLCAIWQEVLGLARVGIEDNFFRIGGNSLMAIKLTAAIRRILTMEVSLTQLFELKTIAGLVAHIGQQAYTIIPHLGLDRYPLSFAQERMLFIEQFEQGTYAYHIPYLVQLDNNACLPLLETAINQLVERHPVMKMVYPSPSNDAGQIHQQMSNRNLVIESRTPPCDDINTLMNTVSSEITTPFNLTTEPSLRLCHYQVADKHYLLMLWHHIAIDGWSIDIFLGELAEIYHSLLEGRDSQLPPLDITYGDYAAWQREYLQGDVRERQLAYWRQTLASYEALALPTDHPRPVQVSYQGRDFNFMLDATLSEQLRALAQNQETTLYTVLLSGFYVMLAKLSGQNDIVLGTPTDNRHHAQTQSLIGMFVNSLVLRAQFEQTTSVTTLIKQTHKLIAAAKAHQDMPFEHLVEALEIERDTSRHPIFQVMFSLQNFGENLPNKVSLPFSPVALDEFLCSPAKFDLSLLLSDEQTNITGCLNYATSLFDEATIVRLAGIYQRVLTAFVADQKQSLSGLDILSAQERQTLLYSWNQTNAPYPQDKTLQQLFEAQVERTPDNVALVFEGETLTYHQLNQRANQLAGVIRECCQQHHAAPMQADTPIALYLDRRLDMVISMLAVLKAGGAYVPISPEYPAERVQFILADTAAPCIVTQQRHFTTLAEYTQALLAEQPARIQPTLIAADNQTTTASQPVKNPALINKPTDLAYIIYTSGTTGRPKGVMIEHKNAAHLMAAQAELFDVAKRKKALMFAAYVFDASVSELFLSLLHGLTVYICSETERNAPAVAALIQREGIEIATLPPAMLKLLMGTELPSLQLLVTAGESPSLDFLEYFSQHSDVLNAYGPTEVTVCATGKRYQHGDIATNIGRAINNARLYVLDDYGNLSPIGTPGELYIGGAGLARGYLNRPELTAERFVANPFASAEDKAKGYTRLYKTGDLVRWQPDGTLEYLGRNDFQVKIRGYRIEPGEIENALTSHPQVKQAVVIDREHNGKQVLVAYLVTDKKLSDKTLVEHLSTRLPEYMLPASFTRIELVPLTLNGKLDLHALPEPVWGNRDSYIAPRNALETQLCAIWQEELGLEQIGIEDNFFRIGGDSIVSIQLVSKLRQAGFSLQVKSIFEAPTVARLAQLLTQTSSTVTVVAEQGLLSGEFGLLPIQQNFFNWNLSNPHHWNQAFMIQLPGDIQSTQIEQALIMLTERHDMLRARFIYTENGYRQCYSVEMPVEMPSSHPSLQHCDISGLDEAEQHQQLTQWQSGFDYCHGPLWQVGHLTGYTDGSARLFFAFHHLIIDAVSWRIITEDIRRLLQGETLPTKTSSYRQWVNTVHHYAQQHQDEVPYWQRVMAGSNTNPALDEVTQHLLVISAEMTGTLLHEANTGYHTEINDLLLSALALALQATFSQTVNHIILEGHGRESIDNTLDLSETVGWFTTMYPVRLEMQADIAETIIHTKEMLRTVPNKGIGYSALHQAGYLTDNLPTISFNYLGQLGGTRHQNWSLTSDDCGTVVASENDSHLLLGINGAVQAGKLQFSVDSRLPHSQTETFITAFEQALYSVITASRKQAQSGGIKTPSDYGIKDVSMEQLNQLTHRFGHVNNENSHLHSEKKTILDM</sequence>
<evidence type="ECO:0000259" key="5">
    <source>
        <dbReference type="PROSITE" id="PS50075"/>
    </source>
</evidence>
<protein>
    <submittedName>
        <fullName evidence="6">Amino acid adenylation domain-containing protein</fullName>
    </submittedName>
</protein>
<comment type="caution">
    <text evidence="6">The sequence shown here is derived from an EMBL/GenBank/DDBJ whole genome shotgun (WGS) entry which is preliminary data.</text>
</comment>
<feature type="domain" description="Carrier" evidence="5">
    <location>
        <begin position="979"/>
        <end position="1053"/>
    </location>
</feature>
<evidence type="ECO:0000256" key="1">
    <source>
        <dbReference type="ARBA" id="ARBA00001957"/>
    </source>
</evidence>